<evidence type="ECO:0000313" key="6">
    <source>
        <dbReference type="EMBL" id="RYC32149.1"/>
    </source>
</evidence>
<dbReference type="GO" id="GO:0008081">
    <property type="term" value="F:phosphoric diester hydrolase activity"/>
    <property type="evidence" value="ECO:0007669"/>
    <property type="project" value="UniProtKB-ARBA"/>
</dbReference>
<dbReference type="PROSITE" id="PS51832">
    <property type="entry name" value="HD_GYP"/>
    <property type="match status" value="1"/>
</dbReference>
<name>A0A4Q2U692_9HYPH</name>
<dbReference type="OrthoDB" id="9802066at2"/>
<dbReference type="SUPFAM" id="SSF109604">
    <property type="entry name" value="HD-domain/PDEase-like"/>
    <property type="match status" value="1"/>
</dbReference>
<keyword evidence="7" id="KW-1185">Reference proteome</keyword>
<dbReference type="SUPFAM" id="SSF52172">
    <property type="entry name" value="CheY-like"/>
    <property type="match status" value="1"/>
</dbReference>
<dbReference type="CDD" id="cd00077">
    <property type="entry name" value="HDc"/>
    <property type="match status" value="1"/>
</dbReference>
<dbReference type="EMBL" id="QYBB01000009">
    <property type="protein sequence ID" value="RYC32149.1"/>
    <property type="molecule type" value="Genomic_DNA"/>
</dbReference>
<dbReference type="InterPro" id="IPR011006">
    <property type="entry name" value="CheY-like_superfamily"/>
</dbReference>
<feature type="modified residue" description="4-aspartylphosphate" evidence="1">
    <location>
        <position position="52"/>
    </location>
</feature>
<dbReference type="InterPro" id="IPR001789">
    <property type="entry name" value="Sig_transdc_resp-reg_receiver"/>
</dbReference>
<dbReference type="PROSITE" id="PS50110">
    <property type="entry name" value="RESPONSE_REGULATORY"/>
    <property type="match status" value="1"/>
</dbReference>
<dbReference type="GO" id="GO:0000160">
    <property type="term" value="P:phosphorelay signal transduction system"/>
    <property type="evidence" value="ECO:0007669"/>
    <property type="project" value="InterPro"/>
</dbReference>
<evidence type="ECO:0000259" key="5">
    <source>
        <dbReference type="PROSITE" id="PS51832"/>
    </source>
</evidence>
<feature type="region of interest" description="Disordered" evidence="2">
    <location>
        <begin position="335"/>
        <end position="359"/>
    </location>
</feature>
<evidence type="ECO:0000256" key="2">
    <source>
        <dbReference type="SAM" id="MobiDB-lite"/>
    </source>
</evidence>
<dbReference type="RefSeq" id="WP_129226265.1">
    <property type="nucleotide sequence ID" value="NZ_QYBB01000009.1"/>
</dbReference>
<dbReference type="SMART" id="SM00448">
    <property type="entry name" value="REC"/>
    <property type="match status" value="1"/>
</dbReference>
<dbReference type="InterPro" id="IPR052020">
    <property type="entry name" value="Cyclic_di-GMP/3'3'-cGAMP_PDE"/>
</dbReference>
<reference evidence="6 7" key="1">
    <citation type="submission" date="2018-12" db="EMBL/GenBank/DDBJ databases">
        <authorList>
            <person name="Grouzdev D.S."/>
            <person name="Krutkina M.S."/>
        </authorList>
    </citation>
    <scope>NUCLEOTIDE SEQUENCE [LARGE SCALE GENOMIC DNA]</scope>
    <source>
        <strain evidence="6 7">RmlP026</strain>
    </source>
</reference>
<protein>
    <submittedName>
        <fullName evidence="6">HD domain-containing protein</fullName>
    </submittedName>
</protein>
<keyword evidence="1" id="KW-0597">Phosphoprotein</keyword>
<feature type="domain" description="HD-GYP" evidence="5">
    <location>
        <begin position="146"/>
        <end position="343"/>
    </location>
</feature>
<organism evidence="6 7">
    <name type="scientific">Lichenibacterium minor</name>
    <dbReference type="NCBI Taxonomy" id="2316528"/>
    <lineage>
        <taxon>Bacteria</taxon>
        <taxon>Pseudomonadati</taxon>
        <taxon>Pseudomonadota</taxon>
        <taxon>Alphaproteobacteria</taxon>
        <taxon>Hyphomicrobiales</taxon>
        <taxon>Lichenihabitantaceae</taxon>
        <taxon>Lichenibacterium</taxon>
    </lineage>
</organism>
<dbReference type="InterPro" id="IPR037522">
    <property type="entry name" value="HD_GYP_dom"/>
</dbReference>
<evidence type="ECO:0000259" key="3">
    <source>
        <dbReference type="PROSITE" id="PS50110"/>
    </source>
</evidence>
<dbReference type="PROSITE" id="PS51831">
    <property type="entry name" value="HD"/>
    <property type="match status" value="1"/>
</dbReference>
<dbReference type="Pfam" id="PF13487">
    <property type="entry name" value="HD_5"/>
    <property type="match status" value="1"/>
</dbReference>
<dbReference type="Pfam" id="PF00072">
    <property type="entry name" value="Response_reg"/>
    <property type="match status" value="1"/>
</dbReference>
<proteinExistence type="predicted"/>
<dbReference type="Gene3D" id="3.40.50.2300">
    <property type="match status" value="1"/>
</dbReference>
<dbReference type="PANTHER" id="PTHR45228:SF1">
    <property type="entry name" value="CYCLIC DI-GMP PHOSPHODIESTERASE TM_0186"/>
    <property type="match status" value="1"/>
</dbReference>
<accession>A0A4Q2U692</accession>
<comment type="caution">
    <text evidence="6">The sequence shown here is derived from an EMBL/GenBank/DDBJ whole genome shotgun (WGS) entry which is preliminary data.</text>
</comment>
<dbReference type="Proteomes" id="UP000290759">
    <property type="component" value="Unassembled WGS sequence"/>
</dbReference>
<sequence>MLVMLVDDSRSSLLHLKNLLEGCGGVEGSLYEDPHLALDAADRQHFDLVIVDHVMPKMDGIEFTRRLRAMPSYAQAPIVMLTASSSQAVRLAALEAGATDFLPKMSNWIELSVKLRNLITLSSAVRARDDQAARLAREVEVATRKLHDREEEMIFRLSLAVEYRDSDTGEHTLRVARYSRMIAEELGLPPEDCRGIYLAAPLHDVGKVAVPDSVLLKPGRLTADETEVVRTHAAVGERILGDSGSDLMRLAAEIAGNHHERWDGTGYPRRLAGEAIPLSARIVAVADVFDAMTTERPYKAAMPAATALDTLAAERGRHFDPRCVDAFLAAQKRVLPGPPLTRRDRDAPNPTAALSPTPSSVVAFPRRCAC</sequence>
<dbReference type="AlphaFoldDB" id="A0A4Q2U692"/>
<evidence type="ECO:0000256" key="1">
    <source>
        <dbReference type="PROSITE-ProRule" id="PRU00169"/>
    </source>
</evidence>
<dbReference type="Gene3D" id="1.10.3210.10">
    <property type="entry name" value="Hypothetical protein af1432"/>
    <property type="match status" value="1"/>
</dbReference>
<evidence type="ECO:0000313" key="7">
    <source>
        <dbReference type="Proteomes" id="UP000290759"/>
    </source>
</evidence>
<gene>
    <name evidence="6" type="ORF">D3273_10550</name>
</gene>
<feature type="domain" description="HD" evidence="4">
    <location>
        <begin position="168"/>
        <end position="292"/>
    </location>
</feature>
<evidence type="ECO:0000259" key="4">
    <source>
        <dbReference type="PROSITE" id="PS51831"/>
    </source>
</evidence>
<dbReference type="SMART" id="SM00471">
    <property type="entry name" value="HDc"/>
    <property type="match status" value="1"/>
</dbReference>
<reference evidence="6 7" key="2">
    <citation type="submission" date="2019-02" db="EMBL/GenBank/DDBJ databases">
        <title>'Lichenibacterium ramalinii' gen. nov. sp. nov., 'Lichenibacterium minor' gen. nov. sp. nov.</title>
        <authorList>
            <person name="Pankratov T."/>
        </authorList>
    </citation>
    <scope>NUCLEOTIDE SEQUENCE [LARGE SCALE GENOMIC DNA]</scope>
    <source>
        <strain evidence="6 7">RmlP026</strain>
    </source>
</reference>
<dbReference type="PANTHER" id="PTHR45228">
    <property type="entry name" value="CYCLIC DI-GMP PHOSPHODIESTERASE TM_0186-RELATED"/>
    <property type="match status" value="1"/>
</dbReference>
<feature type="domain" description="Response regulatory" evidence="3">
    <location>
        <begin position="2"/>
        <end position="119"/>
    </location>
</feature>
<dbReference type="InterPro" id="IPR006674">
    <property type="entry name" value="HD_domain"/>
</dbReference>
<dbReference type="InterPro" id="IPR003607">
    <property type="entry name" value="HD/PDEase_dom"/>
</dbReference>